<keyword evidence="2" id="KW-1185">Reference proteome</keyword>
<sequence length="324" mass="33480">MSEPVHLSRTDVLRLSAGASGRAPIDVEAALRRVLVEAELGEAGQLTRTELAPEGLPSVLGIMPGYRSAAPAAFAAKIVCVVPGNPAKGLPAHQGLVLLFDAESGALLALADAGAVTEIRTAALTALATRTLARRTEGRSLVVGGGHQAVAHLRALARLPHPLAVWARRPEQALEAAAALALEGVRVDAVTDLEGAVREADVVTTVTGAPEPILRDEWLAPGTLLNAIGSSTPRVCEVPEATIRSAFLVADDPDAALALSGELSRLAPPVPRPRSLGSLLRSGSLPVECESRRIVFKSVGVPLQDLALASALHEAARQETGISP</sequence>
<reference evidence="1" key="1">
    <citation type="submission" date="2021-06" db="EMBL/GenBank/DDBJ databases">
        <authorList>
            <person name="Criscuolo A."/>
        </authorList>
    </citation>
    <scope>NUCLEOTIDE SEQUENCE</scope>
    <source>
        <strain evidence="1">CIP111803</strain>
    </source>
</reference>
<proteinExistence type="predicted"/>
<dbReference type="InterPro" id="IPR003462">
    <property type="entry name" value="ODC_Mu_crystall"/>
</dbReference>
<dbReference type="PANTHER" id="PTHR13812">
    <property type="entry name" value="KETIMINE REDUCTASE MU-CRYSTALLIN"/>
    <property type="match status" value="1"/>
</dbReference>
<dbReference type="Pfam" id="PF02423">
    <property type="entry name" value="OCD_Mu_crystall"/>
    <property type="match status" value="1"/>
</dbReference>
<gene>
    <name evidence="1" type="primary">ala</name>
    <name evidence="1" type="ORF">LEUCIP111803_00381</name>
</gene>
<accession>A0A916NL47</accession>
<dbReference type="EMBL" id="CAJVAP010000003">
    <property type="protein sequence ID" value="CAG7600363.1"/>
    <property type="molecule type" value="Genomic_DNA"/>
</dbReference>
<keyword evidence="1" id="KW-0560">Oxidoreductase</keyword>
<name>A0A916NL47_9MICO</name>
<dbReference type="EC" id="1.4.1.1" evidence="1"/>
<dbReference type="Proteomes" id="UP000693892">
    <property type="component" value="Unassembled WGS sequence"/>
</dbReference>
<comment type="caution">
    <text evidence="1">The sequence shown here is derived from an EMBL/GenBank/DDBJ whole genome shotgun (WGS) entry which is preliminary data.</text>
</comment>
<dbReference type="RefSeq" id="WP_218114031.1">
    <property type="nucleotide sequence ID" value="NZ_CAJVAP010000003.1"/>
</dbReference>
<dbReference type="PANTHER" id="PTHR13812:SF19">
    <property type="entry name" value="KETIMINE REDUCTASE MU-CRYSTALLIN"/>
    <property type="match status" value="1"/>
</dbReference>
<evidence type="ECO:0000313" key="2">
    <source>
        <dbReference type="Proteomes" id="UP000693892"/>
    </source>
</evidence>
<dbReference type="GO" id="GO:0005737">
    <property type="term" value="C:cytoplasm"/>
    <property type="evidence" value="ECO:0007669"/>
    <property type="project" value="TreeGrafter"/>
</dbReference>
<evidence type="ECO:0000313" key="1">
    <source>
        <dbReference type="EMBL" id="CAG7600363.1"/>
    </source>
</evidence>
<dbReference type="AlphaFoldDB" id="A0A916NL47"/>
<organism evidence="1 2">
    <name type="scientific">Leucobacter soli</name>
    <dbReference type="NCBI Taxonomy" id="2812850"/>
    <lineage>
        <taxon>Bacteria</taxon>
        <taxon>Bacillati</taxon>
        <taxon>Actinomycetota</taxon>
        <taxon>Actinomycetes</taxon>
        <taxon>Micrococcales</taxon>
        <taxon>Microbacteriaceae</taxon>
        <taxon>Leucobacter</taxon>
    </lineage>
</organism>
<dbReference type="GO" id="GO:0000286">
    <property type="term" value="F:alanine dehydrogenase activity"/>
    <property type="evidence" value="ECO:0007669"/>
    <property type="project" value="UniProtKB-EC"/>
</dbReference>
<protein>
    <submittedName>
        <fullName evidence="1">Alanine dehydrogenase</fullName>
        <ecNumber evidence="1">1.4.1.1</ecNumber>
    </submittedName>
</protein>
<dbReference type="PIRSF" id="PIRSF001439">
    <property type="entry name" value="CryM"/>
    <property type="match status" value="1"/>
</dbReference>